<dbReference type="EMBL" id="GBRH01260346">
    <property type="protein sequence ID" value="JAD37549.1"/>
    <property type="molecule type" value="Transcribed_RNA"/>
</dbReference>
<proteinExistence type="predicted"/>
<dbReference type="AlphaFoldDB" id="A0A0A8ZDU1"/>
<reference evidence="2" key="2">
    <citation type="journal article" date="2015" name="Data Brief">
        <title>Shoot transcriptome of the giant reed, Arundo donax.</title>
        <authorList>
            <person name="Barrero R.A."/>
            <person name="Guerrero F.D."/>
            <person name="Moolhuijzen P."/>
            <person name="Goolsby J.A."/>
            <person name="Tidwell J."/>
            <person name="Bellgard S.E."/>
            <person name="Bellgard M.I."/>
        </authorList>
    </citation>
    <scope>NUCLEOTIDE SEQUENCE</scope>
    <source>
        <tissue evidence="2">Shoot tissue taken approximately 20 cm above the soil surface</tissue>
    </source>
</reference>
<protein>
    <submittedName>
        <fullName evidence="2">Uncharacterized protein</fullName>
    </submittedName>
</protein>
<evidence type="ECO:0000313" key="2">
    <source>
        <dbReference type="EMBL" id="JAD37549.1"/>
    </source>
</evidence>
<name>A0A0A8ZDU1_ARUDO</name>
<reference evidence="2" key="1">
    <citation type="submission" date="2014-09" db="EMBL/GenBank/DDBJ databases">
        <authorList>
            <person name="Magalhaes I.L.F."/>
            <person name="Oliveira U."/>
            <person name="Santos F.R."/>
            <person name="Vidigal T.H.D.A."/>
            <person name="Brescovit A.D."/>
            <person name="Santos A.J."/>
        </authorList>
    </citation>
    <scope>NUCLEOTIDE SEQUENCE</scope>
    <source>
        <tissue evidence="2">Shoot tissue taken approximately 20 cm above the soil surface</tissue>
    </source>
</reference>
<feature type="compositionally biased region" description="Low complexity" evidence="1">
    <location>
        <begin position="43"/>
        <end position="71"/>
    </location>
</feature>
<organism evidence="2">
    <name type="scientific">Arundo donax</name>
    <name type="common">Giant reed</name>
    <name type="synonym">Donax arundinaceus</name>
    <dbReference type="NCBI Taxonomy" id="35708"/>
    <lineage>
        <taxon>Eukaryota</taxon>
        <taxon>Viridiplantae</taxon>
        <taxon>Streptophyta</taxon>
        <taxon>Embryophyta</taxon>
        <taxon>Tracheophyta</taxon>
        <taxon>Spermatophyta</taxon>
        <taxon>Magnoliopsida</taxon>
        <taxon>Liliopsida</taxon>
        <taxon>Poales</taxon>
        <taxon>Poaceae</taxon>
        <taxon>PACMAD clade</taxon>
        <taxon>Arundinoideae</taxon>
        <taxon>Arundineae</taxon>
        <taxon>Arundo</taxon>
    </lineage>
</organism>
<sequence>MRRGAGGRLPSLRWATAGSGSTPGPRASARTRRTWPGRPPPSRLAGAAGGRRPTPGGRRTPGGSTASPRSRAATRRGAA</sequence>
<accession>A0A0A8ZDU1</accession>
<evidence type="ECO:0000256" key="1">
    <source>
        <dbReference type="SAM" id="MobiDB-lite"/>
    </source>
</evidence>
<feature type="region of interest" description="Disordered" evidence="1">
    <location>
        <begin position="1"/>
        <end position="79"/>
    </location>
</feature>